<organism evidence="2 3">
    <name type="scientific">Ustilago bromivora</name>
    <dbReference type="NCBI Taxonomy" id="307758"/>
    <lineage>
        <taxon>Eukaryota</taxon>
        <taxon>Fungi</taxon>
        <taxon>Dikarya</taxon>
        <taxon>Basidiomycota</taxon>
        <taxon>Ustilaginomycotina</taxon>
        <taxon>Ustilaginomycetes</taxon>
        <taxon>Ustilaginales</taxon>
        <taxon>Ustilaginaceae</taxon>
        <taxon>Ustilago</taxon>
    </lineage>
</organism>
<feature type="chain" id="PRO_5009664233" evidence="1">
    <location>
        <begin position="26"/>
        <end position="219"/>
    </location>
</feature>
<proteinExistence type="predicted"/>
<accession>A0A1K0G8W1</accession>
<keyword evidence="1" id="KW-0732">Signal</keyword>
<protein>
    <submittedName>
        <fullName evidence="2">Uncharacterized protein</fullName>
    </submittedName>
</protein>
<evidence type="ECO:0000256" key="1">
    <source>
        <dbReference type="SAM" id="SignalP"/>
    </source>
</evidence>
<reference evidence="3" key="1">
    <citation type="submission" date="2016-04" db="EMBL/GenBank/DDBJ databases">
        <authorList>
            <person name="Guldener U."/>
            <person name="Guldener U."/>
        </authorList>
    </citation>
    <scope>NUCLEOTIDE SEQUENCE [LARGE SCALE GENOMIC DNA]</scope>
    <source>
        <strain evidence="3">UB2112</strain>
    </source>
</reference>
<gene>
    <name evidence="2" type="ORF">UBRO_20323</name>
</gene>
<sequence>MFQAAFCLAFACFLCSGELMWEVSSIPVLTVGSVEFRHDGTFANIFLPSSKEELFGAGVTLTAPSVPHKTCTVKVLQVICQGCSSPAPLFALNDGLLFAQSVFLDTLSCCLTACSISPWGYSGHSFQRRESMALMMLPSKGLDTGAATASGNTLTSQWLIVPQPQPQLSTKIWTNLLTSPLQPGAISDLVTSPSPVGSTLASLEPQLATVSPCGMLLAL</sequence>
<evidence type="ECO:0000313" key="3">
    <source>
        <dbReference type="Proteomes" id="UP000179920"/>
    </source>
</evidence>
<feature type="signal peptide" evidence="1">
    <location>
        <begin position="1"/>
        <end position="25"/>
    </location>
</feature>
<dbReference type="EMBL" id="LT558129">
    <property type="protein sequence ID" value="SAM84224.1"/>
    <property type="molecule type" value="Genomic_DNA"/>
</dbReference>
<evidence type="ECO:0000313" key="2">
    <source>
        <dbReference type="EMBL" id="SAM84224.1"/>
    </source>
</evidence>
<name>A0A1K0G8W1_9BASI</name>
<dbReference type="AlphaFoldDB" id="A0A1K0G8W1"/>
<dbReference type="Proteomes" id="UP000179920">
    <property type="component" value="Chromosome XIII"/>
</dbReference>